<comment type="caution">
    <text evidence="1">The sequence shown here is derived from an EMBL/GenBank/DDBJ whole genome shotgun (WGS) entry which is preliminary data.</text>
</comment>
<keyword evidence="2" id="KW-1185">Reference proteome</keyword>
<dbReference type="EMBL" id="JARBJD010000004">
    <property type="protein sequence ID" value="KAK2963930.1"/>
    <property type="molecule type" value="Genomic_DNA"/>
</dbReference>
<proteinExistence type="predicted"/>
<gene>
    <name evidence="1" type="ORF">BLNAU_1007</name>
</gene>
<accession>A0ABQ9YJJ3</accession>
<evidence type="ECO:0000313" key="1">
    <source>
        <dbReference type="EMBL" id="KAK2963930.1"/>
    </source>
</evidence>
<dbReference type="Proteomes" id="UP001281761">
    <property type="component" value="Unassembled WGS sequence"/>
</dbReference>
<reference evidence="1 2" key="1">
    <citation type="journal article" date="2022" name="bioRxiv">
        <title>Genomics of Preaxostyla Flagellates Illuminates Evolutionary Transitions and the Path Towards Mitochondrial Loss.</title>
        <authorList>
            <person name="Novak L.V.F."/>
            <person name="Treitli S.C."/>
            <person name="Pyrih J."/>
            <person name="Halakuc P."/>
            <person name="Pipaliya S.V."/>
            <person name="Vacek V."/>
            <person name="Brzon O."/>
            <person name="Soukal P."/>
            <person name="Eme L."/>
            <person name="Dacks J.B."/>
            <person name="Karnkowska A."/>
            <person name="Elias M."/>
            <person name="Hampl V."/>
        </authorList>
    </citation>
    <scope>NUCLEOTIDE SEQUENCE [LARGE SCALE GENOMIC DNA]</scope>
    <source>
        <strain evidence="1">NAU3</strain>
        <tissue evidence="1">Gut</tissue>
    </source>
</reference>
<name>A0ABQ9YJJ3_9EUKA</name>
<evidence type="ECO:0000313" key="2">
    <source>
        <dbReference type="Proteomes" id="UP001281761"/>
    </source>
</evidence>
<sequence length="604" mass="65181">MPTLEIEAEPSRIESFVSATLSKDRLMMTAKFEGRAFKSEMGPVLLKQNSNTFESIGNVRFVDSTHCEADFMVGDSEPGLVYKQHYTLATKGGESSIFVNSDVSVRVPAPPLLTHVSFAPLNKLGISGLILFEGTDLESNKEYQITLDPSFSFTIRISDSTSASSSPLLVGWNNSLPFSTTFKIASITPVDPSDGDVLIKSLLSFSTSDRPTELFINLDSKSTDSSPFCGTFDNPCPTIESGWKIVNGLRFARPTLGIIDSTTLSSQLTVSEGMHVLLTHGSNSEPTLTIPSSATQSEGSGLIVVTSASLEIVNVDIVLDSPLSSFVLLSASSSGVFLKDGLITQKHKTTLPDSNSDICSWSTGIIQTTDCELNITDNKFTRISSGVINMKGGNLTLTSSSFSDTSASLDLFLSFHRNIHCSDDGQIAVFSILNGGDGSNEHPSAWMSIEGCVLSGEDAPVNSPLFVPTLSKSSLSKLDKKAGHFDVTIEGSTSIQCGLFLEVFEVSKDKGEGDWTHFELTQSSCTSFTETAIAFKLHLSKLTSLDPNLEWRGRLVFGNDQATADTFLVQATSKERIAQSVKENMKWWLPLVLVPCGSNPTTWI</sequence>
<protein>
    <submittedName>
        <fullName evidence="1">Uncharacterized protein</fullName>
    </submittedName>
</protein>
<organism evidence="1 2">
    <name type="scientific">Blattamonas nauphoetae</name>
    <dbReference type="NCBI Taxonomy" id="2049346"/>
    <lineage>
        <taxon>Eukaryota</taxon>
        <taxon>Metamonada</taxon>
        <taxon>Preaxostyla</taxon>
        <taxon>Oxymonadida</taxon>
        <taxon>Blattamonas</taxon>
    </lineage>
</organism>